<reference evidence="2 3" key="1">
    <citation type="submission" date="2019-02" db="EMBL/GenBank/DDBJ databases">
        <authorList>
            <person name="Feng G."/>
        </authorList>
    </citation>
    <scope>NUCLEOTIDE SEQUENCE [LARGE SCALE GENOMIC DNA]</scope>
    <source>
        <strain evidence="2 3">DSM 26779</strain>
    </source>
</reference>
<dbReference type="OMA" id="WDHEHHR"/>
<keyword evidence="2" id="KW-0560">Oxidoreductase</keyword>
<gene>
    <name evidence="2" type="ORF">EWH08_12815</name>
</gene>
<organism evidence="2 3">
    <name type="scientific">Sphingobium indicum</name>
    <dbReference type="NCBI Taxonomy" id="332055"/>
    <lineage>
        <taxon>Bacteria</taxon>
        <taxon>Pseudomonadati</taxon>
        <taxon>Pseudomonadota</taxon>
        <taxon>Alphaproteobacteria</taxon>
        <taxon>Sphingomonadales</taxon>
        <taxon>Sphingomonadaceae</taxon>
        <taxon>Sphingobium</taxon>
    </lineage>
</organism>
<feature type="domain" description="VOC" evidence="1">
    <location>
        <begin position="16"/>
        <end position="133"/>
    </location>
</feature>
<comment type="caution">
    <text evidence="2">The sequence shown here is derived from an EMBL/GenBank/DDBJ whole genome shotgun (WGS) entry which is preliminary data.</text>
</comment>
<dbReference type="InterPro" id="IPR050383">
    <property type="entry name" value="GlyoxalaseI/FosfomycinResist"/>
</dbReference>
<dbReference type="PANTHER" id="PTHR21366">
    <property type="entry name" value="GLYOXALASE FAMILY PROTEIN"/>
    <property type="match status" value="1"/>
</dbReference>
<dbReference type="PROSITE" id="PS51819">
    <property type="entry name" value="VOC"/>
    <property type="match status" value="1"/>
</dbReference>
<protein>
    <submittedName>
        <fullName evidence="2">Biphenyl 2,3-dioxygenase</fullName>
    </submittedName>
</protein>
<dbReference type="InterPro" id="IPR004360">
    <property type="entry name" value="Glyas_Fos-R_dOase_dom"/>
</dbReference>
<dbReference type="InterPro" id="IPR029068">
    <property type="entry name" value="Glyas_Bleomycin-R_OHBP_Dase"/>
</dbReference>
<evidence type="ECO:0000259" key="1">
    <source>
        <dbReference type="PROSITE" id="PS51819"/>
    </source>
</evidence>
<dbReference type="SUPFAM" id="SSF54593">
    <property type="entry name" value="Glyoxalase/Bleomycin resistance protein/Dihydroxybiphenyl dioxygenase"/>
    <property type="match status" value="1"/>
</dbReference>
<dbReference type="InterPro" id="IPR037523">
    <property type="entry name" value="VOC_core"/>
</dbReference>
<dbReference type="PANTHER" id="PTHR21366:SF14">
    <property type="entry name" value="GLYOXALASE DOMAIN-CONTAINING PROTEIN 5"/>
    <property type="match status" value="1"/>
</dbReference>
<evidence type="ECO:0000313" key="2">
    <source>
        <dbReference type="EMBL" id="RYM01553.1"/>
    </source>
</evidence>
<dbReference type="Pfam" id="PF00903">
    <property type="entry name" value="Glyoxalase"/>
    <property type="match status" value="1"/>
</dbReference>
<keyword evidence="2" id="KW-0223">Dioxygenase</keyword>
<dbReference type="Proteomes" id="UP000292734">
    <property type="component" value="Unassembled WGS sequence"/>
</dbReference>
<proteinExistence type="predicted"/>
<dbReference type="Gene3D" id="3.10.180.10">
    <property type="entry name" value="2,3-Dihydroxybiphenyl 1,2-Dioxygenase, domain 1"/>
    <property type="match status" value="1"/>
</dbReference>
<dbReference type="GO" id="GO:0051213">
    <property type="term" value="F:dioxygenase activity"/>
    <property type="evidence" value="ECO:0007669"/>
    <property type="project" value="UniProtKB-KW"/>
</dbReference>
<sequence length="188" mass="21282">MVSATESSGRRVRPHYMAHFVIRTSRYDESLAWYQRFFDTETVYAQDGLTFLTFDDEHHRIAIGRIPDLEDHRENIAGVDHIAFSMQNLEDLVTAYERNKAAGIVPFWCINHGPTTSIYYKDPDGVKIELQVDNATFPGGARAFFSSDEFARNSYGIEFDPDDFVARFRAGESTAALLARPDTLSAGE</sequence>
<dbReference type="AlphaFoldDB" id="A0A4Q4J5S6"/>
<name>A0A4Q4J5S6_9SPHN</name>
<accession>A0A4Q4J5S6</accession>
<dbReference type="EMBL" id="SEOM01000004">
    <property type="protein sequence ID" value="RYM01553.1"/>
    <property type="molecule type" value="Genomic_DNA"/>
</dbReference>
<evidence type="ECO:0000313" key="3">
    <source>
        <dbReference type="Proteomes" id="UP000292734"/>
    </source>
</evidence>